<dbReference type="GO" id="GO:0006508">
    <property type="term" value="P:proteolysis"/>
    <property type="evidence" value="ECO:0007669"/>
    <property type="project" value="UniProtKB-KW"/>
</dbReference>
<organism evidence="11">
    <name type="scientific">uncultured Thiotrichaceae bacterium</name>
    <dbReference type="NCBI Taxonomy" id="298394"/>
    <lineage>
        <taxon>Bacteria</taxon>
        <taxon>Pseudomonadati</taxon>
        <taxon>Pseudomonadota</taxon>
        <taxon>Gammaproteobacteria</taxon>
        <taxon>Thiotrichales</taxon>
        <taxon>Thiotrichaceae</taxon>
        <taxon>environmental samples</taxon>
    </lineage>
</organism>
<dbReference type="InterPro" id="IPR036005">
    <property type="entry name" value="Creatinase/aminopeptidase-like"/>
</dbReference>
<dbReference type="InterPro" id="IPR000994">
    <property type="entry name" value="Pept_M24"/>
</dbReference>
<dbReference type="Gene3D" id="3.40.350.10">
    <property type="entry name" value="Creatinase/prolidase N-terminal domain"/>
    <property type="match status" value="1"/>
</dbReference>
<comment type="catalytic activity">
    <reaction evidence="1">
        <text>Release of any N-terminal amino acid, including proline, that is linked to proline, even from a dipeptide or tripeptide.</text>
        <dbReference type="EC" id="3.4.11.9"/>
    </reaction>
</comment>
<dbReference type="InterPro" id="IPR007865">
    <property type="entry name" value="Aminopep_P_N"/>
</dbReference>
<feature type="non-terminal residue" evidence="11">
    <location>
        <position position="311"/>
    </location>
</feature>
<dbReference type="PANTHER" id="PTHR43226">
    <property type="entry name" value="XAA-PRO AMINOPEPTIDASE 3"/>
    <property type="match status" value="1"/>
</dbReference>
<gene>
    <name evidence="11" type="ORF">HELGO_WM58320</name>
</gene>
<keyword evidence="5" id="KW-0645">Protease</keyword>
<comment type="similarity">
    <text evidence="3">Belongs to the peptidase M24B family.</text>
</comment>
<sequence>MIARQEAPTISSAEFAARRRRLLDQLGKQSVAILQAASLQTRNSDAEYPFRQNSDFLYLTGFNEPDAVALFVPEREEGEFILFCLEKDPTAERWTGIRAGTEGAVEQYGADQAFLLSELDKKVVEFTSGRDEIHYLIGSDARLDQRVIIWLKQIQAKKRLGVVPPTKLVSLGGVVHDMRLFKSTEEIAMMQYAADTSAHAHTQAMVACAPGKFEFEIEAGLIGDFRRKGMEPAYTSIVGGGENACILHYIENRGELKSGDLLLIDAGGEHHAYASDITRTFPVNGQFSEPQRQLYQLVLDAQLAAIAQVKP</sequence>
<evidence type="ECO:0000256" key="7">
    <source>
        <dbReference type="ARBA" id="ARBA00022801"/>
    </source>
</evidence>
<evidence type="ECO:0000256" key="4">
    <source>
        <dbReference type="ARBA" id="ARBA00012574"/>
    </source>
</evidence>
<keyword evidence="8" id="KW-0482">Metalloprotease</keyword>
<dbReference type="InterPro" id="IPR029149">
    <property type="entry name" value="Creatin/AminoP/Spt16_N"/>
</dbReference>
<dbReference type="GO" id="GO:0070006">
    <property type="term" value="F:metalloaminopeptidase activity"/>
    <property type="evidence" value="ECO:0007669"/>
    <property type="project" value="InterPro"/>
</dbReference>
<keyword evidence="11" id="KW-0031">Aminopeptidase</keyword>
<keyword evidence="6" id="KW-0479">Metal-binding</keyword>
<dbReference type="SUPFAM" id="SSF53092">
    <property type="entry name" value="Creatinase/prolidase N-terminal domain"/>
    <property type="match status" value="1"/>
</dbReference>
<feature type="domain" description="Aminopeptidase P N-terminal" evidence="10">
    <location>
        <begin position="10"/>
        <end position="144"/>
    </location>
</feature>
<name>A0A6S6TVW2_9GAMM</name>
<evidence type="ECO:0000256" key="5">
    <source>
        <dbReference type="ARBA" id="ARBA00022670"/>
    </source>
</evidence>
<dbReference type="SUPFAM" id="SSF55920">
    <property type="entry name" value="Creatinase/aminopeptidase"/>
    <property type="match status" value="1"/>
</dbReference>
<dbReference type="GO" id="GO:0030145">
    <property type="term" value="F:manganese ion binding"/>
    <property type="evidence" value="ECO:0007669"/>
    <property type="project" value="InterPro"/>
</dbReference>
<protein>
    <recommendedName>
        <fullName evidence="4">Xaa-Pro aminopeptidase</fullName>
        <ecNumber evidence="4">3.4.11.9</ecNumber>
    </recommendedName>
</protein>
<evidence type="ECO:0000256" key="3">
    <source>
        <dbReference type="ARBA" id="ARBA00008766"/>
    </source>
</evidence>
<dbReference type="AlphaFoldDB" id="A0A6S6TVW2"/>
<keyword evidence="7 11" id="KW-0378">Hydrolase</keyword>
<dbReference type="InterPro" id="IPR052433">
    <property type="entry name" value="X-Pro_dipept-like"/>
</dbReference>
<dbReference type="PANTHER" id="PTHR43226:SF4">
    <property type="entry name" value="XAA-PRO AMINOPEPTIDASE 3"/>
    <property type="match status" value="1"/>
</dbReference>
<dbReference type="EMBL" id="CACVAV010000363">
    <property type="protein sequence ID" value="CAA6823535.1"/>
    <property type="molecule type" value="Genomic_DNA"/>
</dbReference>
<comment type="cofactor">
    <cofactor evidence="2">
        <name>Mn(2+)</name>
        <dbReference type="ChEBI" id="CHEBI:29035"/>
    </cofactor>
</comment>
<evidence type="ECO:0000256" key="2">
    <source>
        <dbReference type="ARBA" id="ARBA00001936"/>
    </source>
</evidence>
<proteinExistence type="inferred from homology"/>
<evidence type="ECO:0000313" key="11">
    <source>
        <dbReference type="EMBL" id="CAA6823535.1"/>
    </source>
</evidence>
<dbReference type="Gene3D" id="3.90.230.10">
    <property type="entry name" value="Creatinase/methionine aminopeptidase superfamily"/>
    <property type="match status" value="1"/>
</dbReference>
<evidence type="ECO:0000256" key="1">
    <source>
        <dbReference type="ARBA" id="ARBA00001424"/>
    </source>
</evidence>
<reference evidence="11" key="1">
    <citation type="submission" date="2020-01" db="EMBL/GenBank/DDBJ databases">
        <authorList>
            <person name="Meier V. D."/>
            <person name="Meier V D."/>
        </authorList>
    </citation>
    <scope>NUCLEOTIDE SEQUENCE</scope>
    <source>
        <strain evidence="11">HLG_WM_MAG_08</strain>
    </source>
</reference>
<evidence type="ECO:0000256" key="6">
    <source>
        <dbReference type="ARBA" id="ARBA00022723"/>
    </source>
</evidence>
<dbReference type="Pfam" id="PF05195">
    <property type="entry name" value="AMP_N"/>
    <property type="match status" value="1"/>
</dbReference>
<dbReference type="EC" id="3.4.11.9" evidence="4"/>
<dbReference type="SMART" id="SM01011">
    <property type="entry name" value="AMP_N"/>
    <property type="match status" value="1"/>
</dbReference>
<dbReference type="Pfam" id="PF00557">
    <property type="entry name" value="Peptidase_M24"/>
    <property type="match status" value="1"/>
</dbReference>
<evidence type="ECO:0000256" key="8">
    <source>
        <dbReference type="ARBA" id="ARBA00023049"/>
    </source>
</evidence>
<dbReference type="GO" id="GO:0005829">
    <property type="term" value="C:cytosol"/>
    <property type="evidence" value="ECO:0007669"/>
    <property type="project" value="TreeGrafter"/>
</dbReference>
<evidence type="ECO:0000259" key="10">
    <source>
        <dbReference type="SMART" id="SM01011"/>
    </source>
</evidence>
<evidence type="ECO:0000256" key="9">
    <source>
        <dbReference type="ARBA" id="ARBA00023211"/>
    </source>
</evidence>
<keyword evidence="9" id="KW-0464">Manganese</keyword>
<accession>A0A6S6TVW2</accession>